<evidence type="ECO:0000313" key="2">
    <source>
        <dbReference type="EMBL" id="AXK60365.1"/>
    </source>
</evidence>
<dbReference type="OrthoDB" id="4518480at2"/>
<reference evidence="2 3" key="1">
    <citation type="submission" date="2017-12" db="EMBL/GenBank/DDBJ databases">
        <title>Chromulinavorax destructans is a abundant pathogen of dominant heterotrophic picoflagllates.</title>
        <authorList>
            <person name="Deeg C.M."/>
            <person name="Zimmer M."/>
            <person name="Suttle C.A."/>
        </authorList>
    </citation>
    <scope>NUCLEOTIDE SEQUENCE [LARGE SCALE GENOMIC DNA]</scope>
    <source>
        <strain evidence="2 3">SeV1</strain>
    </source>
</reference>
<name>A0A345ZAP8_9BACT</name>
<keyword evidence="1" id="KW-0732">Signal</keyword>
<evidence type="ECO:0000313" key="3">
    <source>
        <dbReference type="Proteomes" id="UP000254834"/>
    </source>
</evidence>
<dbReference type="Proteomes" id="UP000254834">
    <property type="component" value="Chromosome"/>
</dbReference>
<feature type="signal peptide" evidence="1">
    <location>
        <begin position="1"/>
        <end position="24"/>
    </location>
</feature>
<dbReference type="RefSeq" id="WP_115585380.1">
    <property type="nucleotide sequence ID" value="NZ_CP025544.1"/>
</dbReference>
<dbReference type="KEGG" id="cdes:C0J27_01190"/>
<protein>
    <recommendedName>
        <fullName evidence="4">DUF5723 domain-containing protein</fullName>
    </recommendedName>
</protein>
<dbReference type="EMBL" id="CP025544">
    <property type="protein sequence ID" value="AXK60365.1"/>
    <property type="molecule type" value="Genomic_DNA"/>
</dbReference>
<feature type="chain" id="PRO_5016667703" description="DUF5723 domain-containing protein" evidence="1">
    <location>
        <begin position="25"/>
        <end position="398"/>
    </location>
</feature>
<proteinExistence type="predicted"/>
<evidence type="ECO:0008006" key="4">
    <source>
        <dbReference type="Google" id="ProtNLM"/>
    </source>
</evidence>
<gene>
    <name evidence="2" type="ORF">C0J27_01190</name>
</gene>
<evidence type="ECO:0000256" key="1">
    <source>
        <dbReference type="SAM" id="SignalP"/>
    </source>
</evidence>
<sequence length="398" mass="45357">MLKIYRIVFFICSIFCICLSSLHASQYGPNTLFQAPYESDEYIGNFTGTFCAGKTDQSYDRSGNVVPFLQNYGKEDILLGFIDPLTHDDPFKKIGVMDFSGSVQFECLNLSYYKNIMHHMFLGIGTIVQNLNIYIHESDLQLLQPLTSDEQRSLELFESKIPKQINTSGILSTYLETGYNRTYTELKSVHELQLFLRGAILTPQWMEGADLNLLQYPFTGNMTFGYQVIGTVTAQLTKHMSFGVFGTVNSFQSKVIDAPYNEHIPNNQLFIDKKIRAQYTPGTVYNGVVYWQLNNFNRNFTIMAGLSFMYGTPRKIKPLNPNSLYVASELQTTLRVNATLESWNLNALFLELDYNFLTKDNPQGPCISLFFNTPLSGYHYPKINGIGGEFGLTFNYYI</sequence>
<organism evidence="2 3">
    <name type="scientific">Candidatus Chromulinivorax destructor</name>
    <dbReference type="NCBI Taxonomy" id="2066483"/>
    <lineage>
        <taxon>Bacteria</taxon>
        <taxon>Candidatus Babelota</taxon>
        <taxon>Candidatus Babeliae</taxon>
        <taxon>Candidatus Babeliales</taxon>
        <taxon>Candidatus Chromulinivoraceae</taxon>
        <taxon>Candidatus Chromulinivorax</taxon>
    </lineage>
</organism>
<accession>A0A345ZAP8</accession>
<keyword evidence="3" id="KW-1185">Reference proteome</keyword>
<dbReference type="AlphaFoldDB" id="A0A345ZAP8"/>